<name>A0A1B2F2P8_PSEPU</name>
<dbReference type="RefSeq" id="WP_081337456.1">
    <property type="nucleotide sequence ID" value="NZ_CP016634.1"/>
</dbReference>
<evidence type="ECO:0000256" key="8">
    <source>
        <dbReference type="ARBA" id="ARBA00022970"/>
    </source>
</evidence>
<comment type="similarity">
    <text evidence="2">Belongs to the ABC transporter superfamily.</text>
</comment>
<dbReference type="InterPro" id="IPR030679">
    <property type="entry name" value="ABC_ATPase_HisP-typ"/>
</dbReference>
<keyword evidence="4" id="KW-1003">Cell membrane</keyword>
<evidence type="ECO:0000259" key="10">
    <source>
        <dbReference type="PROSITE" id="PS50893"/>
    </source>
</evidence>
<evidence type="ECO:0000256" key="6">
    <source>
        <dbReference type="ARBA" id="ARBA00022741"/>
    </source>
</evidence>
<feature type="domain" description="ABC transporter" evidence="10">
    <location>
        <begin position="32"/>
        <end position="278"/>
    </location>
</feature>
<evidence type="ECO:0000313" key="11">
    <source>
        <dbReference type="EMBL" id="ANY86423.1"/>
    </source>
</evidence>
<dbReference type="InterPro" id="IPR027417">
    <property type="entry name" value="P-loop_NTPase"/>
</dbReference>
<evidence type="ECO:0000256" key="2">
    <source>
        <dbReference type="ARBA" id="ARBA00005417"/>
    </source>
</evidence>
<keyword evidence="9" id="KW-0472">Membrane</keyword>
<dbReference type="NCBIfam" id="TIGR03005">
    <property type="entry name" value="ectoine_ehuA"/>
    <property type="match status" value="1"/>
</dbReference>
<dbReference type="EMBL" id="CP016634">
    <property type="protein sequence ID" value="ANY86423.1"/>
    <property type="molecule type" value="Genomic_DNA"/>
</dbReference>
<dbReference type="SUPFAM" id="SSF52540">
    <property type="entry name" value="P-loop containing nucleoside triphosphate hydrolases"/>
    <property type="match status" value="1"/>
</dbReference>
<keyword evidence="3" id="KW-0813">Transport</keyword>
<keyword evidence="7 11" id="KW-0067">ATP-binding</keyword>
<dbReference type="Pfam" id="PF00005">
    <property type="entry name" value="ABC_tran"/>
    <property type="match status" value="1"/>
</dbReference>
<evidence type="ECO:0000256" key="9">
    <source>
        <dbReference type="ARBA" id="ARBA00023136"/>
    </source>
</evidence>
<dbReference type="PROSITE" id="PS00211">
    <property type="entry name" value="ABC_TRANSPORTER_1"/>
    <property type="match status" value="1"/>
</dbReference>
<dbReference type="InterPro" id="IPR014343">
    <property type="entry name" value="Ectoine_EhuA"/>
</dbReference>
<evidence type="ECO:0000256" key="3">
    <source>
        <dbReference type="ARBA" id="ARBA00022448"/>
    </source>
</evidence>
<dbReference type="Gene3D" id="3.40.50.300">
    <property type="entry name" value="P-loop containing nucleotide triphosphate hydrolases"/>
    <property type="match status" value="1"/>
</dbReference>
<dbReference type="GO" id="GO:0016887">
    <property type="term" value="F:ATP hydrolysis activity"/>
    <property type="evidence" value="ECO:0007669"/>
    <property type="project" value="InterPro"/>
</dbReference>
<organism evidence="11">
    <name type="scientific">Pseudomonas putida</name>
    <name type="common">Arthrobacter siderocapsulatus</name>
    <dbReference type="NCBI Taxonomy" id="303"/>
    <lineage>
        <taxon>Bacteria</taxon>
        <taxon>Pseudomonadati</taxon>
        <taxon>Pseudomonadota</taxon>
        <taxon>Gammaproteobacteria</taxon>
        <taxon>Pseudomonadales</taxon>
        <taxon>Pseudomonadaceae</taxon>
        <taxon>Pseudomonas</taxon>
    </lineage>
</organism>
<dbReference type="GO" id="GO:0005524">
    <property type="term" value="F:ATP binding"/>
    <property type="evidence" value="ECO:0007669"/>
    <property type="project" value="UniProtKB-KW"/>
</dbReference>
<evidence type="ECO:0000256" key="7">
    <source>
        <dbReference type="ARBA" id="ARBA00022840"/>
    </source>
</evidence>
<gene>
    <name evidence="11" type="primary">glnQ_1</name>
    <name evidence="11" type="ORF">IEC33019_0845</name>
</gene>
<comment type="subcellular location">
    <subcellularLocation>
        <location evidence="1">Cell inner membrane</location>
        <topology evidence="1">Peripheral membrane protein</topology>
    </subcellularLocation>
</comment>
<dbReference type="InterPro" id="IPR017871">
    <property type="entry name" value="ABC_transporter-like_CS"/>
</dbReference>
<dbReference type="AlphaFoldDB" id="A0A1B2F2P8"/>
<dbReference type="CDD" id="cd03262">
    <property type="entry name" value="ABC_HisP_GlnQ"/>
    <property type="match status" value="1"/>
</dbReference>
<dbReference type="GO" id="GO:0015424">
    <property type="term" value="F:ABC-type amino acid transporter activity"/>
    <property type="evidence" value="ECO:0007669"/>
    <property type="project" value="InterPro"/>
</dbReference>
<dbReference type="PROSITE" id="PS50893">
    <property type="entry name" value="ABC_TRANSPORTER_2"/>
    <property type="match status" value="1"/>
</dbReference>
<accession>A0A1B2F2P8</accession>
<keyword evidence="5" id="KW-0997">Cell inner membrane</keyword>
<dbReference type="InterPro" id="IPR003593">
    <property type="entry name" value="AAA+_ATPase"/>
</dbReference>
<evidence type="ECO:0000256" key="4">
    <source>
        <dbReference type="ARBA" id="ARBA00022475"/>
    </source>
</evidence>
<reference evidence="11" key="1">
    <citation type="submission" date="2016-07" db="EMBL/GenBank/DDBJ databases">
        <title>New class B carbapenemase carried by novel plasmid in Pseudomonas putida enviromental strain in eastern Amazonia.</title>
        <authorList>
            <person name="Souza C.O."/>
            <person name="Lima K.V."/>
            <person name="Brasiliense D.M."/>
            <person name="Perez-Chaparro P.J."/>
            <person name="Mamizuka E.M."/>
            <person name="Lima M.O."/>
            <person name="Lima L.N."/>
            <person name="McCulloch J.A."/>
        </authorList>
    </citation>
    <scope>NUCLEOTIDE SEQUENCE [LARGE SCALE GENOMIC DNA]</scope>
    <source>
        <strain evidence="11">IEC33019</strain>
    </source>
</reference>
<proteinExistence type="inferred from homology"/>
<keyword evidence="8" id="KW-0029">Amino-acid transport</keyword>
<sequence length="285" mass="31352">MIAPVSNLATLTTSPLQQDHAMPEPAIAQPIVAFRDVTKRYGNFTVLDGLNLEVAPGEKVAIIGPSGSGKSTLLRVLMTLEGIDQGMIDVDGESLTHMPGRNGTLVSASERHVRRVRSKIGMVFQSFNLFPHMSALQNVIEAPVQVLGIKPAEARERAAELLEMVGLGNKFDHYPSQLSGGQQQRVAIARALAMRPKVMLFDEVTSALDPELCGEVLNVIRRLGSEHNLTMLMVTHQMGFAREFADRVCFFYKGQIHEQGAPAQLYEHPQQERTRAFLSAVREAN</sequence>
<keyword evidence="6" id="KW-0547">Nucleotide-binding</keyword>
<dbReference type="PANTHER" id="PTHR43166:SF9">
    <property type="entry name" value="GLUTAMATE_ASPARTATE IMPORT ATP-BINDING PROTEIN GLTL"/>
    <property type="match status" value="1"/>
</dbReference>
<evidence type="ECO:0000256" key="1">
    <source>
        <dbReference type="ARBA" id="ARBA00004417"/>
    </source>
</evidence>
<dbReference type="SMART" id="SM00382">
    <property type="entry name" value="AAA"/>
    <property type="match status" value="1"/>
</dbReference>
<dbReference type="InterPro" id="IPR003439">
    <property type="entry name" value="ABC_transporter-like_ATP-bd"/>
</dbReference>
<dbReference type="PIRSF" id="PIRSF039085">
    <property type="entry name" value="ABC_ATPase_HisP"/>
    <property type="match status" value="1"/>
</dbReference>
<dbReference type="PANTHER" id="PTHR43166">
    <property type="entry name" value="AMINO ACID IMPORT ATP-BINDING PROTEIN"/>
    <property type="match status" value="1"/>
</dbReference>
<dbReference type="GO" id="GO:0005886">
    <property type="term" value="C:plasma membrane"/>
    <property type="evidence" value="ECO:0007669"/>
    <property type="project" value="UniProtKB-SubCell"/>
</dbReference>
<protein>
    <submittedName>
        <fullName evidence="11">Glutamine transport ATP-binding protein GlnQ</fullName>
    </submittedName>
</protein>
<evidence type="ECO:0000256" key="5">
    <source>
        <dbReference type="ARBA" id="ARBA00022519"/>
    </source>
</evidence>
<dbReference type="InterPro" id="IPR050086">
    <property type="entry name" value="MetN_ABC_transporter-like"/>
</dbReference>